<feature type="transmembrane region" description="Helical" evidence="1">
    <location>
        <begin position="190"/>
        <end position="211"/>
    </location>
</feature>
<name>A0A537K5K3_9BACT</name>
<dbReference type="AlphaFoldDB" id="A0A537K5K3"/>
<keyword evidence="1" id="KW-0472">Membrane</keyword>
<keyword evidence="1" id="KW-0812">Transmembrane</keyword>
<evidence type="ECO:0008006" key="4">
    <source>
        <dbReference type="Google" id="ProtNLM"/>
    </source>
</evidence>
<keyword evidence="1" id="KW-1133">Transmembrane helix</keyword>
<sequence>MARSVGVRLTAVLAILGIVVALAGPAAAHERRKVGAYVMSVGWADEPPYAGVKNGVQLLLRDASGRAVTDLPEDLKVEIIFGEQKMGPLPLEAAFGRSVGTPGDFRADVIPTRPGNYTFHFIGSLNGQPIDQSFTSSDKTFDPVQEAAAIEFPAKDPSPGEMATLLERLGARVESTQSSAREAAAAAGRAGTLAVVGIVVGAAGLVMSLAWNRKRAAR</sequence>
<accession>A0A537K5K3</accession>
<gene>
    <name evidence="2" type="ORF">E6H00_05005</name>
</gene>
<evidence type="ECO:0000313" key="2">
    <source>
        <dbReference type="EMBL" id="TMI91047.1"/>
    </source>
</evidence>
<dbReference type="Proteomes" id="UP000318509">
    <property type="component" value="Unassembled WGS sequence"/>
</dbReference>
<organism evidence="2 3">
    <name type="scientific">Candidatus Segetimicrobium genomatis</name>
    <dbReference type="NCBI Taxonomy" id="2569760"/>
    <lineage>
        <taxon>Bacteria</taxon>
        <taxon>Bacillati</taxon>
        <taxon>Candidatus Sysuimicrobiota</taxon>
        <taxon>Candidatus Sysuimicrobiia</taxon>
        <taxon>Candidatus Sysuimicrobiales</taxon>
        <taxon>Candidatus Segetimicrobiaceae</taxon>
        <taxon>Candidatus Segetimicrobium</taxon>
    </lineage>
</organism>
<evidence type="ECO:0000313" key="3">
    <source>
        <dbReference type="Proteomes" id="UP000318509"/>
    </source>
</evidence>
<dbReference type="EMBL" id="VBAK01000105">
    <property type="protein sequence ID" value="TMI91047.1"/>
    <property type="molecule type" value="Genomic_DNA"/>
</dbReference>
<proteinExistence type="predicted"/>
<reference evidence="2 3" key="1">
    <citation type="journal article" date="2019" name="Nat. Microbiol.">
        <title>Mediterranean grassland soil C-N compound turnover is dependent on rainfall and depth, and is mediated by genomically divergent microorganisms.</title>
        <authorList>
            <person name="Diamond S."/>
            <person name="Andeer P.F."/>
            <person name="Li Z."/>
            <person name="Crits-Christoph A."/>
            <person name="Burstein D."/>
            <person name="Anantharaman K."/>
            <person name="Lane K.R."/>
            <person name="Thomas B.C."/>
            <person name="Pan C."/>
            <person name="Northen T.R."/>
            <person name="Banfield J.F."/>
        </authorList>
    </citation>
    <scope>NUCLEOTIDE SEQUENCE [LARGE SCALE GENOMIC DNA]</scope>
    <source>
        <strain evidence="2">NP_3</strain>
    </source>
</reference>
<protein>
    <recommendedName>
        <fullName evidence="4">YtkA-like domain-containing protein</fullName>
    </recommendedName>
</protein>
<comment type="caution">
    <text evidence="2">The sequence shown here is derived from an EMBL/GenBank/DDBJ whole genome shotgun (WGS) entry which is preliminary data.</text>
</comment>
<evidence type="ECO:0000256" key="1">
    <source>
        <dbReference type="SAM" id="Phobius"/>
    </source>
</evidence>